<dbReference type="GO" id="GO:0022857">
    <property type="term" value="F:transmembrane transporter activity"/>
    <property type="evidence" value="ECO:0007669"/>
    <property type="project" value="InterPro"/>
</dbReference>
<feature type="transmembrane region" description="Helical" evidence="4">
    <location>
        <begin position="256"/>
        <end position="276"/>
    </location>
</feature>
<evidence type="ECO:0000313" key="7">
    <source>
        <dbReference type="Proteomes" id="UP001221142"/>
    </source>
</evidence>
<feature type="transmembrane region" description="Helical" evidence="4">
    <location>
        <begin position="147"/>
        <end position="170"/>
    </location>
</feature>
<evidence type="ECO:0000313" key="6">
    <source>
        <dbReference type="EMBL" id="KAJ7625527.1"/>
    </source>
</evidence>
<evidence type="ECO:0000259" key="5">
    <source>
        <dbReference type="PROSITE" id="PS50850"/>
    </source>
</evidence>
<feature type="transmembrane region" description="Helical" evidence="4">
    <location>
        <begin position="296"/>
        <end position="314"/>
    </location>
</feature>
<comment type="subcellular location">
    <subcellularLocation>
        <location evidence="1">Membrane</location>
        <topology evidence="1">Multi-pass membrane protein</topology>
    </subcellularLocation>
</comment>
<comment type="caution">
    <text evidence="6">The sequence shown here is derived from an EMBL/GenBank/DDBJ whole genome shotgun (WGS) entry which is preliminary data.</text>
</comment>
<feature type="transmembrane region" description="Helical" evidence="4">
    <location>
        <begin position="122"/>
        <end position="141"/>
    </location>
</feature>
<dbReference type="InterPro" id="IPR036259">
    <property type="entry name" value="MFS_trans_sf"/>
</dbReference>
<accession>A0AAD7FKN1</accession>
<dbReference type="SUPFAM" id="SSF103473">
    <property type="entry name" value="MFS general substrate transporter"/>
    <property type="match status" value="1"/>
</dbReference>
<feature type="transmembrane region" description="Helical" evidence="4">
    <location>
        <begin position="182"/>
        <end position="202"/>
    </location>
</feature>
<feature type="transmembrane region" description="Helical" evidence="4">
    <location>
        <begin position="384"/>
        <end position="403"/>
    </location>
</feature>
<dbReference type="Pfam" id="PF07690">
    <property type="entry name" value="MFS_1"/>
    <property type="match status" value="1"/>
</dbReference>
<feature type="transmembrane region" description="Helical" evidence="4">
    <location>
        <begin position="55"/>
        <end position="76"/>
    </location>
</feature>
<reference evidence="6" key="1">
    <citation type="submission" date="2023-03" db="EMBL/GenBank/DDBJ databases">
        <title>Massive genome expansion in bonnet fungi (Mycena s.s.) driven by repeated elements and novel gene families across ecological guilds.</title>
        <authorList>
            <consortium name="Lawrence Berkeley National Laboratory"/>
            <person name="Harder C.B."/>
            <person name="Miyauchi S."/>
            <person name="Viragh M."/>
            <person name="Kuo A."/>
            <person name="Thoen E."/>
            <person name="Andreopoulos B."/>
            <person name="Lu D."/>
            <person name="Skrede I."/>
            <person name="Drula E."/>
            <person name="Henrissat B."/>
            <person name="Morin E."/>
            <person name="Kohler A."/>
            <person name="Barry K."/>
            <person name="LaButti K."/>
            <person name="Morin E."/>
            <person name="Salamov A."/>
            <person name="Lipzen A."/>
            <person name="Mereny Z."/>
            <person name="Hegedus B."/>
            <person name="Baldrian P."/>
            <person name="Stursova M."/>
            <person name="Weitz H."/>
            <person name="Taylor A."/>
            <person name="Grigoriev I.V."/>
            <person name="Nagy L.G."/>
            <person name="Martin F."/>
            <person name="Kauserud H."/>
        </authorList>
    </citation>
    <scope>NUCLEOTIDE SEQUENCE</scope>
    <source>
        <strain evidence="6">9284</strain>
    </source>
</reference>
<dbReference type="PANTHER" id="PTHR11360:SF234">
    <property type="entry name" value="MFS-TYPE TRANSPORTER DBAD-RELATED"/>
    <property type="match status" value="1"/>
</dbReference>
<comment type="similarity">
    <text evidence="2">Belongs to the major facilitator superfamily. Monocarboxylate porter (TC 2.A.1.13) family.</text>
</comment>
<dbReference type="InterPro" id="IPR011701">
    <property type="entry name" value="MFS"/>
</dbReference>
<dbReference type="Proteomes" id="UP001221142">
    <property type="component" value="Unassembled WGS sequence"/>
</dbReference>
<keyword evidence="4" id="KW-0472">Membrane</keyword>
<feature type="transmembrane region" description="Helical" evidence="4">
    <location>
        <begin position="321"/>
        <end position="341"/>
    </location>
</feature>
<evidence type="ECO:0000256" key="4">
    <source>
        <dbReference type="SAM" id="Phobius"/>
    </source>
</evidence>
<organism evidence="6 7">
    <name type="scientific">Roridomyces roridus</name>
    <dbReference type="NCBI Taxonomy" id="1738132"/>
    <lineage>
        <taxon>Eukaryota</taxon>
        <taxon>Fungi</taxon>
        <taxon>Dikarya</taxon>
        <taxon>Basidiomycota</taxon>
        <taxon>Agaricomycotina</taxon>
        <taxon>Agaricomycetes</taxon>
        <taxon>Agaricomycetidae</taxon>
        <taxon>Agaricales</taxon>
        <taxon>Marasmiineae</taxon>
        <taxon>Mycenaceae</taxon>
        <taxon>Roridomyces</taxon>
    </lineage>
</organism>
<keyword evidence="4" id="KW-1133">Transmembrane helix</keyword>
<dbReference type="AlphaFoldDB" id="A0AAD7FKN1"/>
<feature type="transmembrane region" description="Helical" evidence="4">
    <location>
        <begin position="214"/>
        <end position="235"/>
    </location>
</feature>
<gene>
    <name evidence="6" type="ORF">FB45DRAFT_921665</name>
</gene>
<feature type="region of interest" description="Disordered" evidence="3">
    <location>
        <begin position="1"/>
        <end position="34"/>
    </location>
</feature>
<feature type="transmembrane region" description="Helical" evidence="4">
    <location>
        <begin position="347"/>
        <end position="372"/>
    </location>
</feature>
<dbReference type="PROSITE" id="PS50850">
    <property type="entry name" value="MFS"/>
    <property type="match status" value="1"/>
</dbReference>
<dbReference type="GO" id="GO:0016020">
    <property type="term" value="C:membrane"/>
    <property type="evidence" value="ECO:0007669"/>
    <property type="project" value="UniProtKB-SubCell"/>
</dbReference>
<evidence type="ECO:0000256" key="2">
    <source>
        <dbReference type="ARBA" id="ARBA00006727"/>
    </source>
</evidence>
<proteinExistence type="inferred from homology"/>
<name>A0AAD7FKN1_9AGAR</name>
<sequence>MADASRQESPDPDNQTVTFTDKEADESPDLRAREKEEEIAAGEEFYPGDSGSFRAWLVVAGTIAGNLSTFGYVNAWGVFQAYYEQNILSDVSPSNIAWIGSIQYSLVFFPGLVTGRMFDLGYFKIPFVASSTLLVVCTFLVAQCKEYWQFILCQGIATGLSCGLIFGPNLGVIGHWFKKKRGLALGFSAIGSSIGGTIFPLATRRLIPLVGFPWTMRICAFILVFTLGFANLTLARRLPPKNVSGGLLNLKAFKNAAYSVYCLSGLVAFLGLYTTLTYIDASAVFYGVSPDWSFNLVAIANGSSLFGRIAGGFFSDKFGSLNCLIPMTLLAAVMTYAWPFARTQSSLIAVAVLYGILSGTYVSVFALPIFALGDIHDVGRRTGMALTCAAFGALAGPPISGAINTATGGFTAVGYYAGSTIVLSVLLMVVTRQLVLRGAIWAKI</sequence>
<keyword evidence="7" id="KW-1185">Reference proteome</keyword>
<feature type="domain" description="Major facilitator superfamily (MFS) profile" evidence="5">
    <location>
        <begin position="257"/>
        <end position="444"/>
    </location>
</feature>
<feature type="transmembrane region" description="Helical" evidence="4">
    <location>
        <begin position="415"/>
        <end position="435"/>
    </location>
</feature>
<keyword evidence="4" id="KW-0812">Transmembrane</keyword>
<dbReference type="InterPro" id="IPR050327">
    <property type="entry name" value="Proton-linked_MCT"/>
</dbReference>
<evidence type="ECO:0000256" key="1">
    <source>
        <dbReference type="ARBA" id="ARBA00004141"/>
    </source>
</evidence>
<feature type="transmembrane region" description="Helical" evidence="4">
    <location>
        <begin position="96"/>
        <end position="115"/>
    </location>
</feature>
<dbReference type="PANTHER" id="PTHR11360">
    <property type="entry name" value="MONOCARBOXYLATE TRANSPORTER"/>
    <property type="match status" value="1"/>
</dbReference>
<evidence type="ECO:0000256" key="3">
    <source>
        <dbReference type="SAM" id="MobiDB-lite"/>
    </source>
</evidence>
<protein>
    <submittedName>
        <fullName evidence="6">Major facilitator superfamily domain-containing protein</fullName>
    </submittedName>
</protein>
<dbReference type="EMBL" id="JARKIF010000012">
    <property type="protein sequence ID" value="KAJ7625527.1"/>
    <property type="molecule type" value="Genomic_DNA"/>
</dbReference>
<dbReference type="Gene3D" id="1.20.1250.20">
    <property type="entry name" value="MFS general substrate transporter like domains"/>
    <property type="match status" value="2"/>
</dbReference>
<dbReference type="InterPro" id="IPR020846">
    <property type="entry name" value="MFS_dom"/>
</dbReference>